<evidence type="ECO:0000256" key="4">
    <source>
        <dbReference type="ARBA" id="ARBA00012551"/>
    </source>
</evidence>
<evidence type="ECO:0000259" key="11">
    <source>
        <dbReference type="Pfam" id="PF13086"/>
    </source>
</evidence>
<name>A0A8H7PGD8_9FUNG</name>
<keyword evidence="5" id="KW-0963">Cytoplasm</keyword>
<dbReference type="GO" id="GO:0005524">
    <property type="term" value="F:ATP binding"/>
    <property type="evidence" value="ECO:0007669"/>
    <property type="project" value="UniProtKB-KW"/>
</dbReference>
<evidence type="ECO:0000259" key="13">
    <source>
        <dbReference type="Pfam" id="PF21138"/>
    </source>
</evidence>
<dbReference type="PANTHER" id="PTHR43788:SF8">
    <property type="entry name" value="DNA-BINDING PROTEIN SMUBP-2"/>
    <property type="match status" value="1"/>
</dbReference>
<dbReference type="EC" id="3.6.4.12" evidence="4"/>
<dbReference type="FunFam" id="3.40.50.300:FF:000326">
    <property type="entry name" value="P-loop containing nucleoside triphosphate hydrolase"/>
    <property type="match status" value="1"/>
</dbReference>
<keyword evidence="8" id="KW-0347">Helicase</keyword>
<evidence type="ECO:0000256" key="7">
    <source>
        <dbReference type="ARBA" id="ARBA00022801"/>
    </source>
</evidence>
<dbReference type="InterPro" id="IPR047187">
    <property type="entry name" value="SF1_C_Upf1"/>
</dbReference>
<dbReference type="NCBIfam" id="TIGR00376">
    <property type="entry name" value="IGHMBP2 family helicase"/>
    <property type="match status" value="1"/>
</dbReference>
<accession>A0A8H7PGD8</accession>
<comment type="similarity">
    <text evidence="3">Belongs to the DNA2/NAM7 helicase family.</text>
</comment>
<dbReference type="PANTHER" id="PTHR43788">
    <property type="entry name" value="DNA2/NAM7 HELICASE FAMILY MEMBER"/>
    <property type="match status" value="1"/>
</dbReference>
<dbReference type="GO" id="GO:0003677">
    <property type="term" value="F:DNA binding"/>
    <property type="evidence" value="ECO:0007669"/>
    <property type="project" value="InterPro"/>
</dbReference>
<dbReference type="InterPro" id="IPR041677">
    <property type="entry name" value="DNA2/NAM7_AAA_11"/>
</dbReference>
<feature type="domain" description="DNA2/NAM7 helicase helicase" evidence="11">
    <location>
        <begin position="188"/>
        <end position="402"/>
    </location>
</feature>
<dbReference type="Proteomes" id="UP000612746">
    <property type="component" value="Unassembled WGS sequence"/>
</dbReference>
<feature type="domain" description="Helicase SMUBP-2/HCS1 1B" evidence="13">
    <location>
        <begin position="7"/>
        <end position="123"/>
    </location>
</feature>
<comment type="subcellular location">
    <subcellularLocation>
        <location evidence="2">Cytoplasm</location>
    </subcellularLocation>
    <subcellularLocation>
        <location evidence="1">Nucleus</location>
    </subcellularLocation>
</comment>
<dbReference type="InterPro" id="IPR048761">
    <property type="entry name" value="SMUBP-2_HCS1_1B"/>
</dbReference>
<dbReference type="GO" id="GO:0005737">
    <property type="term" value="C:cytoplasm"/>
    <property type="evidence" value="ECO:0007669"/>
    <property type="project" value="UniProtKB-SubCell"/>
</dbReference>
<dbReference type="Gene3D" id="3.40.50.300">
    <property type="entry name" value="P-loop containing nucleotide triphosphate hydrolases"/>
    <property type="match status" value="2"/>
</dbReference>
<evidence type="ECO:0000256" key="2">
    <source>
        <dbReference type="ARBA" id="ARBA00004496"/>
    </source>
</evidence>
<evidence type="ECO:0000256" key="8">
    <source>
        <dbReference type="ARBA" id="ARBA00022806"/>
    </source>
</evidence>
<feature type="domain" description="DNA2/NAM7 helicase-like C-terminal" evidence="12">
    <location>
        <begin position="421"/>
        <end position="618"/>
    </location>
</feature>
<dbReference type="CDD" id="cd18808">
    <property type="entry name" value="SF1_C_Upf1"/>
    <property type="match status" value="1"/>
</dbReference>
<keyword evidence="15" id="KW-1185">Reference proteome</keyword>
<dbReference type="GO" id="GO:0043139">
    <property type="term" value="F:5'-3' DNA helicase activity"/>
    <property type="evidence" value="ECO:0007669"/>
    <property type="project" value="TreeGrafter"/>
</dbReference>
<dbReference type="GO" id="GO:0005634">
    <property type="term" value="C:nucleus"/>
    <property type="evidence" value="ECO:0007669"/>
    <property type="project" value="UniProtKB-SubCell"/>
</dbReference>
<dbReference type="InterPro" id="IPR027417">
    <property type="entry name" value="P-loop_NTPase"/>
</dbReference>
<keyword evidence="6" id="KW-0547">Nucleotide-binding</keyword>
<evidence type="ECO:0000256" key="1">
    <source>
        <dbReference type="ARBA" id="ARBA00004123"/>
    </source>
</evidence>
<evidence type="ECO:0000256" key="10">
    <source>
        <dbReference type="ARBA" id="ARBA00023242"/>
    </source>
</evidence>
<organism evidence="14 15">
    <name type="scientific">Umbelopsis vinacea</name>
    <dbReference type="NCBI Taxonomy" id="44442"/>
    <lineage>
        <taxon>Eukaryota</taxon>
        <taxon>Fungi</taxon>
        <taxon>Fungi incertae sedis</taxon>
        <taxon>Mucoromycota</taxon>
        <taxon>Mucoromycotina</taxon>
        <taxon>Umbelopsidomycetes</taxon>
        <taxon>Umbelopsidales</taxon>
        <taxon>Umbelopsidaceae</taxon>
        <taxon>Umbelopsis</taxon>
    </lineage>
</organism>
<dbReference type="GO" id="GO:0003723">
    <property type="term" value="F:RNA binding"/>
    <property type="evidence" value="ECO:0007669"/>
    <property type="project" value="InterPro"/>
</dbReference>
<sequence length="665" mass="74283">MNAFIDSQLDLVANERKLEVEETTRLLSACSPAQLQKRGVALVGLRIASMRTGLGGKSLLDLELAQHLTDSPRLPSHKIRTGDIVGLQEYKKDKPTSQTQLSGVVSRVTDTTVTVALQGREDDELPQALQDRCQIVKLANNITYERMTHALNDLKRDSSNTPLQRVLFGLQAPDVEEMKEVKFFDDTLNDSQREAVRFALASKEIALVHGPPGKTYTLIEIIRQLAVVQEKRVLVCGPSNISVDNLVERLSKHRVKIVRLGHPARILPNVMEHSLDIITRTCDSGQIVADIRKEMDETLSAISKSKNWSERRGLYGNLKDLRKDFRVRERKVVGDIIHGSEVVLSTLNGCGARNMMNQEFDVVIIDEATQALEAECWIALRKGKKAILAGDHLQLPPTVKSKSSSSPVPIIPKTLEKATSLSVTLFDRLLAMYGNKVKRMLKVQYRMHHQIMEFPSRELYDKELTADPSVSERLLMDLEPVEETDDTSSPVVFIDTAGAGLMEAQLEDEEDSKLNEGEVEKVIEHVENLLQANVSEADIGVITPYSAQVSKLNQEMKDRWPDIEIGTVDGFQGREKEAIIVSLVRSNDNRQVGFLGEKRRLNVAMTRAKRHLCIIGDSDTLSSSDAVNGAKKGKKDKSAISDGGFLKRWMAWLSEEADVRYCEYA</sequence>
<evidence type="ECO:0000256" key="6">
    <source>
        <dbReference type="ARBA" id="ARBA00022741"/>
    </source>
</evidence>
<keyword evidence="10" id="KW-0539">Nucleus</keyword>
<dbReference type="Pfam" id="PF13086">
    <property type="entry name" value="AAA_11"/>
    <property type="match status" value="1"/>
</dbReference>
<dbReference type="InterPro" id="IPR050534">
    <property type="entry name" value="Coronavir_polyprotein_1ab"/>
</dbReference>
<keyword evidence="9" id="KW-0067">ATP-binding</keyword>
<dbReference type="GO" id="GO:0005694">
    <property type="term" value="C:chromosome"/>
    <property type="evidence" value="ECO:0007669"/>
    <property type="project" value="UniProtKB-ARBA"/>
</dbReference>
<keyword evidence="7" id="KW-0378">Hydrolase</keyword>
<dbReference type="CDD" id="cd18044">
    <property type="entry name" value="DEXXQc_SMUBP2"/>
    <property type="match status" value="1"/>
</dbReference>
<dbReference type="InterPro" id="IPR004483">
    <property type="entry name" value="SMUBP-2/Hcs1-like"/>
</dbReference>
<reference evidence="14" key="1">
    <citation type="submission" date="2020-12" db="EMBL/GenBank/DDBJ databases">
        <title>Metabolic potential, ecology and presence of endohyphal bacteria is reflected in genomic diversity of Mucoromycotina.</title>
        <authorList>
            <person name="Muszewska A."/>
            <person name="Okrasinska A."/>
            <person name="Steczkiewicz K."/>
            <person name="Drgas O."/>
            <person name="Orlowska M."/>
            <person name="Perlinska-Lenart U."/>
            <person name="Aleksandrzak-Piekarczyk T."/>
            <person name="Szatraj K."/>
            <person name="Zielenkiewicz U."/>
            <person name="Pilsyk S."/>
            <person name="Malc E."/>
            <person name="Mieczkowski P."/>
            <person name="Kruszewska J.S."/>
            <person name="Biernat P."/>
            <person name="Pawlowska J."/>
        </authorList>
    </citation>
    <scope>NUCLEOTIDE SEQUENCE</scope>
    <source>
        <strain evidence="14">WA0000051536</strain>
    </source>
</reference>
<comment type="caution">
    <text evidence="14">The sequence shown here is derived from an EMBL/GenBank/DDBJ whole genome shotgun (WGS) entry which is preliminary data.</text>
</comment>
<dbReference type="AlphaFoldDB" id="A0A8H7PGD8"/>
<dbReference type="OrthoDB" id="6513042at2759"/>
<proteinExistence type="inferred from homology"/>
<evidence type="ECO:0000313" key="14">
    <source>
        <dbReference type="EMBL" id="KAG2173383.1"/>
    </source>
</evidence>
<dbReference type="Pfam" id="PF13087">
    <property type="entry name" value="AAA_12"/>
    <property type="match status" value="1"/>
</dbReference>
<dbReference type="SUPFAM" id="SSF52540">
    <property type="entry name" value="P-loop containing nucleoside triphosphate hydrolases"/>
    <property type="match status" value="1"/>
</dbReference>
<evidence type="ECO:0000256" key="5">
    <source>
        <dbReference type="ARBA" id="ARBA00022490"/>
    </source>
</evidence>
<dbReference type="InterPro" id="IPR041679">
    <property type="entry name" value="DNA2/NAM7-like_C"/>
</dbReference>
<protein>
    <recommendedName>
        <fullName evidence="4">DNA helicase</fullName>
        <ecNumber evidence="4">3.6.4.12</ecNumber>
    </recommendedName>
</protein>
<evidence type="ECO:0000256" key="9">
    <source>
        <dbReference type="ARBA" id="ARBA00022840"/>
    </source>
</evidence>
<dbReference type="EMBL" id="JAEPRA010000019">
    <property type="protein sequence ID" value="KAG2173383.1"/>
    <property type="molecule type" value="Genomic_DNA"/>
</dbReference>
<evidence type="ECO:0000313" key="15">
    <source>
        <dbReference type="Proteomes" id="UP000612746"/>
    </source>
</evidence>
<evidence type="ECO:0000256" key="3">
    <source>
        <dbReference type="ARBA" id="ARBA00007913"/>
    </source>
</evidence>
<dbReference type="Pfam" id="PF21138">
    <property type="entry name" value="SMUBP-2_HCS1_1B"/>
    <property type="match status" value="1"/>
</dbReference>
<dbReference type="GO" id="GO:0016787">
    <property type="term" value="F:hydrolase activity"/>
    <property type="evidence" value="ECO:0007669"/>
    <property type="project" value="UniProtKB-KW"/>
</dbReference>
<evidence type="ECO:0000259" key="12">
    <source>
        <dbReference type="Pfam" id="PF13087"/>
    </source>
</evidence>
<dbReference type="Gene3D" id="2.40.30.270">
    <property type="match status" value="1"/>
</dbReference>
<gene>
    <name evidence="14" type="ORF">INT44_008735</name>
</gene>